<feature type="binding site" evidence="8">
    <location>
        <position position="13"/>
    </location>
    <ligand>
        <name>Mg(2+)</name>
        <dbReference type="ChEBI" id="CHEBI:18420"/>
    </ligand>
</feature>
<dbReference type="InterPro" id="IPR001114">
    <property type="entry name" value="Adenylosuccinate_synthetase"/>
</dbReference>
<dbReference type="GO" id="GO:0046040">
    <property type="term" value="P:IMP metabolic process"/>
    <property type="evidence" value="ECO:0007669"/>
    <property type="project" value="TreeGrafter"/>
</dbReference>
<feature type="binding site" evidence="8">
    <location>
        <begin position="298"/>
        <end position="304"/>
    </location>
    <ligand>
        <name>substrate</name>
    </ligand>
</feature>
<dbReference type="RefSeq" id="WP_123930160.1">
    <property type="nucleotide sequence ID" value="NZ_RKRE01000002.1"/>
</dbReference>
<evidence type="ECO:0000256" key="3">
    <source>
        <dbReference type="ARBA" id="ARBA00022723"/>
    </source>
</evidence>
<keyword evidence="5 8" id="KW-0658">Purine biosynthesis</keyword>
<dbReference type="PANTHER" id="PTHR11846:SF0">
    <property type="entry name" value="ADENYLOSUCCINATE SYNTHETASE"/>
    <property type="match status" value="1"/>
</dbReference>
<comment type="function">
    <text evidence="8">Plays an important role in the de novo pathway of purine nucleotide biosynthesis. Catalyzes the first committed step in the biosynthesis of AMP from IMP.</text>
</comment>
<dbReference type="Pfam" id="PF00709">
    <property type="entry name" value="Adenylsucc_synt"/>
    <property type="match status" value="1"/>
</dbReference>
<dbReference type="PROSITE" id="PS01266">
    <property type="entry name" value="ADENYLOSUCCIN_SYN_1"/>
    <property type="match status" value="1"/>
</dbReference>
<comment type="pathway">
    <text evidence="8 10">Purine metabolism; AMP biosynthesis via de novo pathway; AMP from IMP: step 1/2.</text>
</comment>
<comment type="caution">
    <text evidence="11">The sequence shown here is derived from an EMBL/GenBank/DDBJ whole genome shotgun (WGS) entry which is preliminary data.</text>
</comment>
<evidence type="ECO:0000256" key="9">
    <source>
        <dbReference type="PROSITE-ProRule" id="PRU10134"/>
    </source>
</evidence>
<comment type="cofactor">
    <cofactor evidence="8">
        <name>Mg(2+)</name>
        <dbReference type="ChEBI" id="CHEBI:18420"/>
    </cofactor>
    <text evidence="8">Binds 1 Mg(2+) ion per subunit.</text>
</comment>
<evidence type="ECO:0000256" key="8">
    <source>
        <dbReference type="HAMAP-Rule" id="MF_00011"/>
    </source>
</evidence>
<keyword evidence="6 8" id="KW-0460">Magnesium</keyword>
<evidence type="ECO:0000256" key="1">
    <source>
        <dbReference type="ARBA" id="ARBA00011738"/>
    </source>
</evidence>
<keyword evidence="8" id="KW-0963">Cytoplasm</keyword>
<dbReference type="InterPro" id="IPR033128">
    <property type="entry name" value="Adenylosuccin_syn_Lys_AS"/>
</dbReference>
<dbReference type="HAMAP" id="MF_00011">
    <property type="entry name" value="Adenylosucc_synth"/>
    <property type="match status" value="1"/>
</dbReference>
<feature type="binding site" description="in other chain" evidence="8">
    <location>
        <position position="238"/>
    </location>
    <ligand>
        <name>IMP</name>
        <dbReference type="ChEBI" id="CHEBI:58053"/>
        <note>ligand shared between dimeric partners</note>
    </ligand>
</feature>
<evidence type="ECO:0000256" key="5">
    <source>
        <dbReference type="ARBA" id="ARBA00022755"/>
    </source>
</evidence>
<evidence type="ECO:0000256" key="6">
    <source>
        <dbReference type="ARBA" id="ARBA00022842"/>
    </source>
</evidence>
<keyword evidence="12" id="KW-1185">Reference proteome</keyword>
<accession>A0A3N5AQN8</accession>
<evidence type="ECO:0000256" key="2">
    <source>
        <dbReference type="ARBA" id="ARBA00022598"/>
    </source>
</evidence>
<keyword evidence="2 8" id="KW-0436">Ligase</keyword>
<evidence type="ECO:0000313" key="11">
    <source>
        <dbReference type="EMBL" id="RPF47194.1"/>
    </source>
</evidence>
<dbReference type="UniPathway" id="UPA00075">
    <property type="reaction ID" value="UER00335"/>
</dbReference>
<feature type="binding site" description="in other chain" evidence="8">
    <location>
        <begin position="38"/>
        <end position="41"/>
    </location>
    <ligand>
        <name>IMP</name>
        <dbReference type="ChEBI" id="CHEBI:58053"/>
        <note>ligand shared between dimeric partners</note>
    </ligand>
</feature>
<sequence>MPAVALVGAQWGDEGKGKVTDFLAAQADFIVRYQGGNNAGHTVVVGEEEFRLHLIPSGILYPEKTCIIGNGVVIDPAVLIGEIEELTRRGVKMARLLISERAHVILPYHRMLDSAQEVWKGNGRIGTTGRGIGPAYMDKVARTGLRMIDLINPEVLRCRLEENVALKNALFERVYGTETVSFAALYETYQDYAAFLRKYVVDTGVVLHEAISAGRKVLFEGAQGTLLDIDHGTYPYVTSSNPTAGGVCTGAGVGPRVIDCVVGIAKAYTTRVGEGPFPTELKDRLGEEIRARGREFGTTTGRPRRCGWFDAVIARYAVRVNGLDYLCLTKLDVLTGIPVLKICRAYRYRGEEITNFPASLDVLTACEPVYEELPGWDEEITGARRLADLPVNARRYIERIEALAGVPVALVGVGVRREETIVCRSIF</sequence>
<dbReference type="PANTHER" id="PTHR11846">
    <property type="entry name" value="ADENYLOSUCCINATE SYNTHETASE"/>
    <property type="match status" value="1"/>
</dbReference>
<dbReference type="GO" id="GO:0004019">
    <property type="term" value="F:adenylosuccinate synthase activity"/>
    <property type="evidence" value="ECO:0007669"/>
    <property type="project" value="UniProtKB-UniRule"/>
</dbReference>
<comment type="subunit">
    <text evidence="1 8">Homodimer.</text>
</comment>
<gene>
    <name evidence="8" type="primary">purA</name>
    <name evidence="11" type="ORF">EDD75_1478</name>
</gene>
<dbReference type="GO" id="GO:0044208">
    <property type="term" value="P:'de novo' AMP biosynthetic process"/>
    <property type="evidence" value="ECO:0007669"/>
    <property type="project" value="UniProtKB-UniRule"/>
</dbReference>
<dbReference type="GO" id="GO:0000287">
    <property type="term" value="F:magnesium ion binding"/>
    <property type="evidence" value="ECO:0007669"/>
    <property type="project" value="UniProtKB-UniRule"/>
</dbReference>
<dbReference type="Gene3D" id="3.90.170.10">
    <property type="entry name" value="Adenylosuccinate Synthetase, subunit A, domain 3"/>
    <property type="match status" value="1"/>
</dbReference>
<dbReference type="Proteomes" id="UP000282654">
    <property type="component" value="Unassembled WGS sequence"/>
</dbReference>
<comment type="similarity">
    <text evidence="8 10">Belongs to the adenylosuccinate synthetase family.</text>
</comment>
<feature type="binding site" evidence="8">
    <location>
        <position position="142"/>
    </location>
    <ligand>
        <name>IMP</name>
        <dbReference type="ChEBI" id="CHEBI:58053"/>
        <note>ligand shared between dimeric partners</note>
    </ligand>
</feature>
<feature type="binding site" evidence="8">
    <location>
        <begin position="412"/>
        <end position="414"/>
    </location>
    <ligand>
        <name>GTP</name>
        <dbReference type="ChEBI" id="CHEBI:37565"/>
    </ligand>
</feature>
<dbReference type="OrthoDB" id="9807553at2"/>
<dbReference type="InterPro" id="IPR027417">
    <property type="entry name" value="P-loop_NTPase"/>
</dbReference>
<feature type="active site" description="Proton acceptor" evidence="8">
    <location>
        <position position="13"/>
    </location>
</feature>
<feature type="binding site" evidence="8">
    <location>
        <position position="40"/>
    </location>
    <ligand>
        <name>Mg(2+)</name>
        <dbReference type="ChEBI" id="CHEBI:18420"/>
    </ligand>
</feature>
<dbReference type="InterPro" id="IPR042110">
    <property type="entry name" value="Adenylosuccinate_synth_dom2"/>
</dbReference>
<dbReference type="GO" id="GO:0005737">
    <property type="term" value="C:cytoplasm"/>
    <property type="evidence" value="ECO:0007669"/>
    <property type="project" value="UniProtKB-SubCell"/>
</dbReference>
<dbReference type="NCBIfam" id="TIGR00184">
    <property type="entry name" value="purA"/>
    <property type="match status" value="1"/>
</dbReference>
<dbReference type="InterPro" id="IPR042109">
    <property type="entry name" value="Adenylosuccinate_synth_dom1"/>
</dbReference>
<feature type="active site" description="Proton donor" evidence="8">
    <location>
        <position position="41"/>
    </location>
</feature>
<evidence type="ECO:0000256" key="4">
    <source>
        <dbReference type="ARBA" id="ARBA00022741"/>
    </source>
</evidence>
<dbReference type="Gene3D" id="3.40.440.10">
    <property type="entry name" value="Adenylosuccinate Synthetase, subunit A, domain 1"/>
    <property type="match status" value="1"/>
</dbReference>
<reference evidence="11 12" key="1">
    <citation type="submission" date="2018-11" db="EMBL/GenBank/DDBJ databases">
        <title>Genomic Encyclopedia of Type Strains, Phase IV (KMG-IV): sequencing the most valuable type-strain genomes for metagenomic binning, comparative biology and taxonomic classification.</title>
        <authorList>
            <person name="Goeker M."/>
        </authorList>
    </citation>
    <scope>NUCLEOTIDE SEQUENCE [LARGE SCALE GENOMIC DNA]</scope>
    <source>
        <strain evidence="11 12">DSM 102936</strain>
    </source>
</reference>
<feature type="binding site" description="in other chain" evidence="8">
    <location>
        <begin position="13"/>
        <end position="16"/>
    </location>
    <ligand>
        <name>IMP</name>
        <dbReference type="ChEBI" id="CHEBI:58053"/>
        <note>ligand shared between dimeric partners</note>
    </ligand>
</feature>
<dbReference type="FunFam" id="1.10.300.10:FF:000001">
    <property type="entry name" value="Adenylosuccinate synthetase"/>
    <property type="match status" value="1"/>
</dbReference>
<keyword evidence="3 8" id="KW-0479">Metal-binding</keyword>
<dbReference type="CDD" id="cd03108">
    <property type="entry name" value="AdSS"/>
    <property type="match status" value="1"/>
</dbReference>
<feature type="binding site" description="in other chain" evidence="8">
    <location>
        <position position="128"/>
    </location>
    <ligand>
        <name>IMP</name>
        <dbReference type="ChEBI" id="CHEBI:58053"/>
        <note>ligand shared between dimeric partners</note>
    </ligand>
</feature>
<dbReference type="PROSITE" id="PS00513">
    <property type="entry name" value="ADENYLOSUCCIN_SYN_2"/>
    <property type="match status" value="1"/>
</dbReference>
<feature type="binding site" evidence="8">
    <location>
        <begin position="40"/>
        <end position="42"/>
    </location>
    <ligand>
        <name>GTP</name>
        <dbReference type="ChEBI" id="CHEBI:37565"/>
    </ligand>
</feature>
<feature type="binding site" evidence="8">
    <location>
        <position position="304"/>
    </location>
    <ligand>
        <name>GTP</name>
        <dbReference type="ChEBI" id="CHEBI:37565"/>
    </ligand>
</feature>
<keyword evidence="4 8" id="KW-0547">Nucleotide-binding</keyword>
<evidence type="ECO:0000256" key="7">
    <source>
        <dbReference type="ARBA" id="ARBA00023134"/>
    </source>
</evidence>
<dbReference type="InterPro" id="IPR042111">
    <property type="entry name" value="Adenylosuccinate_synth_dom3"/>
</dbReference>
<comment type="catalytic activity">
    <reaction evidence="8 10">
        <text>IMP + L-aspartate + GTP = N(6)-(1,2-dicarboxyethyl)-AMP + GDP + phosphate + 2 H(+)</text>
        <dbReference type="Rhea" id="RHEA:15753"/>
        <dbReference type="ChEBI" id="CHEBI:15378"/>
        <dbReference type="ChEBI" id="CHEBI:29991"/>
        <dbReference type="ChEBI" id="CHEBI:37565"/>
        <dbReference type="ChEBI" id="CHEBI:43474"/>
        <dbReference type="ChEBI" id="CHEBI:57567"/>
        <dbReference type="ChEBI" id="CHEBI:58053"/>
        <dbReference type="ChEBI" id="CHEBI:58189"/>
        <dbReference type="EC" id="6.3.4.4"/>
    </reaction>
</comment>
<keyword evidence="7 8" id="KW-0342">GTP-binding</keyword>
<dbReference type="EC" id="6.3.4.4" evidence="8 10"/>
<dbReference type="EMBL" id="RKRE01000002">
    <property type="protein sequence ID" value="RPF47194.1"/>
    <property type="molecule type" value="Genomic_DNA"/>
</dbReference>
<protein>
    <recommendedName>
        <fullName evidence="8 10">Adenylosuccinate synthetase</fullName>
        <shortName evidence="8">AMPSase</shortName>
        <shortName evidence="8">AdSS</shortName>
        <ecNumber evidence="8 10">6.3.4.4</ecNumber>
    </recommendedName>
    <alternativeName>
        <fullName evidence="8">IMP--aspartate ligase</fullName>
    </alternativeName>
</protein>
<dbReference type="GO" id="GO:0005525">
    <property type="term" value="F:GTP binding"/>
    <property type="evidence" value="ECO:0007669"/>
    <property type="project" value="UniProtKB-UniRule"/>
</dbReference>
<feature type="active site" evidence="9">
    <location>
        <position position="139"/>
    </location>
</feature>
<dbReference type="FunFam" id="3.90.170.10:FF:000001">
    <property type="entry name" value="Adenylosuccinate synthetase"/>
    <property type="match status" value="1"/>
</dbReference>
<evidence type="ECO:0000313" key="12">
    <source>
        <dbReference type="Proteomes" id="UP000282654"/>
    </source>
</evidence>
<dbReference type="InterPro" id="IPR018220">
    <property type="entry name" value="Adenylosuccin_syn_GTP-bd"/>
</dbReference>
<dbReference type="SMART" id="SM00788">
    <property type="entry name" value="Adenylsucc_synt"/>
    <property type="match status" value="1"/>
</dbReference>
<evidence type="ECO:0000256" key="10">
    <source>
        <dbReference type="RuleBase" id="RU000520"/>
    </source>
</evidence>
<comment type="subcellular location">
    <subcellularLocation>
        <location evidence="8">Cytoplasm</location>
    </subcellularLocation>
</comment>
<feature type="binding site" description="in other chain" evidence="8">
    <location>
        <position position="302"/>
    </location>
    <ligand>
        <name>IMP</name>
        <dbReference type="ChEBI" id="CHEBI:58053"/>
        <note>ligand shared between dimeric partners</note>
    </ligand>
</feature>
<dbReference type="NCBIfam" id="NF002223">
    <property type="entry name" value="PRK01117.1"/>
    <property type="match status" value="1"/>
</dbReference>
<name>A0A3N5AQN8_9THEO</name>
<feature type="binding site" evidence="8">
    <location>
        <begin position="12"/>
        <end position="18"/>
    </location>
    <ligand>
        <name>GTP</name>
        <dbReference type="ChEBI" id="CHEBI:37565"/>
    </ligand>
</feature>
<dbReference type="Gene3D" id="1.10.300.10">
    <property type="entry name" value="Adenylosuccinate Synthetase, subunit A, domain 2"/>
    <property type="match status" value="1"/>
</dbReference>
<organism evidence="11 12">
    <name type="scientific">Thermodesulfitimonas autotrophica</name>
    <dbReference type="NCBI Taxonomy" id="1894989"/>
    <lineage>
        <taxon>Bacteria</taxon>
        <taxon>Bacillati</taxon>
        <taxon>Bacillota</taxon>
        <taxon>Clostridia</taxon>
        <taxon>Thermoanaerobacterales</taxon>
        <taxon>Thermoanaerobacteraceae</taxon>
        <taxon>Thermodesulfitimonas</taxon>
    </lineage>
</organism>
<proteinExistence type="inferred from homology"/>
<feature type="binding site" description="in other chain" evidence="8">
    <location>
        <position position="223"/>
    </location>
    <ligand>
        <name>IMP</name>
        <dbReference type="ChEBI" id="CHEBI:58053"/>
        <note>ligand shared between dimeric partners</note>
    </ligand>
</feature>
<dbReference type="SUPFAM" id="SSF52540">
    <property type="entry name" value="P-loop containing nucleoside triphosphate hydrolases"/>
    <property type="match status" value="1"/>
</dbReference>
<dbReference type="AlphaFoldDB" id="A0A3N5AQN8"/>
<feature type="binding site" evidence="8">
    <location>
        <begin position="330"/>
        <end position="332"/>
    </location>
    <ligand>
        <name>GTP</name>
        <dbReference type="ChEBI" id="CHEBI:37565"/>
    </ligand>
</feature>